<evidence type="ECO:0000313" key="4">
    <source>
        <dbReference type="Proteomes" id="UP000002207"/>
    </source>
</evidence>
<dbReference type="InterPro" id="IPR050807">
    <property type="entry name" value="TransReg_Diox_bact_type"/>
</dbReference>
<dbReference type="InterPro" id="IPR001387">
    <property type="entry name" value="Cro/C1-type_HTH"/>
</dbReference>
<sequence length="148" mass="16468">MHAPLWRVNYAANTSHGSVANTSEGKVQARAKMMKIGMTIRGYRLQKGLSQGDIEKRTGLLRCYLSRVENGHTVPSLDTLAKIAGALDLPLAQFFAEDSLGRELNTQKLTDDELRFLTQIRRYSSNLNDSDRKLLLAMVKKFAATAAK</sequence>
<evidence type="ECO:0000259" key="2">
    <source>
        <dbReference type="PROSITE" id="PS50943"/>
    </source>
</evidence>
<organism evidence="3 4">
    <name type="scientific">Acidobacterium capsulatum (strain ATCC 51196 / DSM 11244 / BCRC 80197 / JCM 7670 / NBRC 15755 / NCIMB 13165 / 161)</name>
    <dbReference type="NCBI Taxonomy" id="240015"/>
    <lineage>
        <taxon>Bacteria</taxon>
        <taxon>Pseudomonadati</taxon>
        <taxon>Acidobacteriota</taxon>
        <taxon>Terriglobia</taxon>
        <taxon>Terriglobales</taxon>
        <taxon>Acidobacteriaceae</taxon>
        <taxon>Acidobacterium</taxon>
    </lineage>
</organism>
<dbReference type="Proteomes" id="UP000002207">
    <property type="component" value="Chromosome"/>
</dbReference>
<keyword evidence="4" id="KW-1185">Reference proteome</keyword>
<reference evidence="3 4" key="1">
    <citation type="journal article" date="2009" name="Appl. Environ. Microbiol.">
        <title>Three genomes from the phylum Acidobacteria provide insight into the lifestyles of these microorganisms in soils.</title>
        <authorList>
            <person name="Ward N.L."/>
            <person name="Challacombe J.F."/>
            <person name="Janssen P.H."/>
            <person name="Henrissat B."/>
            <person name="Coutinho P.M."/>
            <person name="Wu M."/>
            <person name="Xie G."/>
            <person name="Haft D.H."/>
            <person name="Sait M."/>
            <person name="Badger J."/>
            <person name="Barabote R.D."/>
            <person name="Bradley B."/>
            <person name="Brettin T.S."/>
            <person name="Brinkac L.M."/>
            <person name="Bruce D."/>
            <person name="Creasy T."/>
            <person name="Daugherty S.C."/>
            <person name="Davidsen T.M."/>
            <person name="DeBoy R.T."/>
            <person name="Detter J.C."/>
            <person name="Dodson R.J."/>
            <person name="Durkin A.S."/>
            <person name="Ganapathy A."/>
            <person name="Gwinn-Giglio M."/>
            <person name="Han C.S."/>
            <person name="Khouri H."/>
            <person name="Kiss H."/>
            <person name="Kothari S.P."/>
            <person name="Madupu R."/>
            <person name="Nelson K.E."/>
            <person name="Nelson W.C."/>
            <person name="Paulsen I."/>
            <person name="Penn K."/>
            <person name="Ren Q."/>
            <person name="Rosovitz M.J."/>
            <person name="Selengut J.D."/>
            <person name="Shrivastava S."/>
            <person name="Sullivan S.A."/>
            <person name="Tapia R."/>
            <person name="Thompson L.S."/>
            <person name="Watkins K.L."/>
            <person name="Yang Q."/>
            <person name="Yu C."/>
            <person name="Zafar N."/>
            <person name="Zhou L."/>
            <person name="Kuske C.R."/>
        </authorList>
    </citation>
    <scope>NUCLEOTIDE SEQUENCE [LARGE SCALE GENOMIC DNA]</scope>
    <source>
        <strain evidence="4">ATCC 51196 / DSM 11244 / BCRC 80197 / JCM 7670 / NBRC 15755 / NCIMB 13165 / 161</strain>
    </source>
</reference>
<dbReference type="STRING" id="240015.ACP_3299"/>
<dbReference type="CDD" id="cd00093">
    <property type="entry name" value="HTH_XRE"/>
    <property type="match status" value="1"/>
</dbReference>
<dbReference type="SUPFAM" id="SSF47413">
    <property type="entry name" value="lambda repressor-like DNA-binding domains"/>
    <property type="match status" value="1"/>
</dbReference>
<dbReference type="PANTHER" id="PTHR46797">
    <property type="entry name" value="HTH-TYPE TRANSCRIPTIONAL REGULATOR"/>
    <property type="match status" value="1"/>
</dbReference>
<evidence type="ECO:0000313" key="3">
    <source>
        <dbReference type="EMBL" id="ACO33376.1"/>
    </source>
</evidence>
<dbReference type="GO" id="GO:0003700">
    <property type="term" value="F:DNA-binding transcription factor activity"/>
    <property type="evidence" value="ECO:0007669"/>
    <property type="project" value="TreeGrafter"/>
</dbReference>
<dbReference type="GO" id="GO:0003677">
    <property type="term" value="F:DNA binding"/>
    <property type="evidence" value="ECO:0007669"/>
    <property type="project" value="UniProtKB-KW"/>
</dbReference>
<dbReference type="EMBL" id="CP001472">
    <property type="protein sequence ID" value="ACO33376.1"/>
    <property type="molecule type" value="Genomic_DNA"/>
</dbReference>
<feature type="domain" description="HTH cro/C1-type" evidence="2">
    <location>
        <begin position="40"/>
        <end position="94"/>
    </location>
</feature>
<protein>
    <submittedName>
        <fullName evidence="3">DNA-binding protein</fullName>
    </submittedName>
</protein>
<dbReference type="PROSITE" id="PS50943">
    <property type="entry name" value="HTH_CROC1"/>
    <property type="match status" value="1"/>
</dbReference>
<dbReference type="Pfam" id="PF01381">
    <property type="entry name" value="HTH_3"/>
    <property type="match status" value="1"/>
</dbReference>
<dbReference type="Gene3D" id="1.10.260.40">
    <property type="entry name" value="lambda repressor-like DNA-binding domains"/>
    <property type="match status" value="1"/>
</dbReference>
<name>C1F669_ACIC5</name>
<evidence type="ECO:0000256" key="1">
    <source>
        <dbReference type="ARBA" id="ARBA00023125"/>
    </source>
</evidence>
<dbReference type="PANTHER" id="PTHR46797:SF1">
    <property type="entry name" value="METHYLPHOSPHONATE SYNTHASE"/>
    <property type="match status" value="1"/>
</dbReference>
<dbReference type="GO" id="GO:0005829">
    <property type="term" value="C:cytosol"/>
    <property type="evidence" value="ECO:0007669"/>
    <property type="project" value="TreeGrafter"/>
</dbReference>
<dbReference type="InParanoid" id="C1F669"/>
<proteinExistence type="predicted"/>
<dbReference type="AlphaFoldDB" id="C1F669"/>
<dbReference type="KEGG" id="aca:ACP_3299"/>
<dbReference type="InterPro" id="IPR010982">
    <property type="entry name" value="Lambda_DNA-bd_dom_sf"/>
</dbReference>
<dbReference type="SMART" id="SM00530">
    <property type="entry name" value="HTH_XRE"/>
    <property type="match status" value="1"/>
</dbReference>
<accession>C1F669</accession>
<dbReference type="eggNOG" id="COG1396">
    <property type="taxonomic scope" value="Bacteria"/>
</dbReference>
<dbReference type="RefSeq" id="WP_015898332.1">
    <property type="nucleotide sequence ID" value="NC_012483.1"/>
</dbReference>
<keyword evidence="1 3" id="KW-0238">DNA-binding</keyword>
<gene>
    <name evidence="3" type="ordered locus">ACP_3299</name>
</gene>
<dbReference type="HOGENOM" id="CLU_066192_17_1_0"/>